<proteinExistence type="inferred from homology"/>
<comment type="cofactor">
    <cofactor evidence="1">
        <name>Zn(2+)</name>
        <dbReference type="ChEBI" id="CHEBI:29105"/>
    </cofactor>
</comment>
<dbReference type="PATRIC" id="fig|1429438.4.peg.6916"/>
<evidence type="ECO:0000256" key="6">
    <source>
        <dbReference type="ARBA" id="ARBA00022723"/>
    </source>
</evidence>
<keyword evidence="9" id="KW-0170">Cobalt</keyword>
<dbReference type="PANTHER" id="PTHR43808">
    <property type="entry name" value="ACETYLORNITHINE DEACETYLASE"/>
    <property type="match status" value="1"/>
</dbReference>
<evidence type="ECO:0000256" key="2">
    <source>
        <dbReference type="ARBA" id="ARBA00005691"/>
    </source>
</evidence>
<reference evidence="11 12" key="1">
    <citation type="journal article" date="2014" name="Nature">
        <title>An environmental bacterial taxon with a large and distinct metabolic repertoire.</title>
        <authorList>
            <person name="Wilson M.C."/>
            <person name="Mori T."/>
            <person name="Ruckert C."/>
            <person name="Uria A.R."/>
            <person name="Helf M.J."/>
            <person name="Takada K."/>
            <person name="Gernert C."/>
            <person name="Steffens U.A."/>
            <person name="Heycke N."/>
            <person name="Schmitt S."/>
            <person name="Rinke C."/>
            <person name="Helfrich E.J."/>
            <person name="Brachmann A.O."/>
            <person name="Gurgui C."/>
            <person name="Wakimoto T."/>
            <person name="Kracht M."/>
            <person name="Crusemann M."/>
            <person name="Hentschel U."/>
            <person name="Abe I."/>
            <person name="Matsunaga S."/>
            <person name="Kalinowski J."/>
            <person name="Takeyama H."/>
            <person name="Piel J."/>
        </authorList>
    </citation>
    <scope>NUCLEOTIDE SEQUENCE [LARGE SCALE GENOMIC DNA]</scope>
    <source>
        <strain evidence="12">TSY1</strain>
    </source>
</reference>
<dbReference type="InterPro" id="IPR010169">
    <property type="entry name" value="AcOrn-deacetyl"/>
</dbReference>
<dbReference type="Gene3D" id="3.40.630.10">
    <property type="entry name" value="Zn peptidases"/>
    <property type="match status" value="1"/>
</dbReference>
<dbReference type="Proteomes" id="UP000019141">
    <property type="component" value="Unassembled WGS sequence"/>
</dbReference>
<gene>
    <name evidence="11" type="ORF">ETSY1_36815</name>
</gene>
<dbReference type="NCBIfam" id="TIGR01892">
    <property type="entry name" value="AcOrn-deacetyl"/>
    <property type="match status" value="1"/>
</dbReference>
<dbReference type="GO" id="GO:0006526">
    <property type="term" value="P:L-arginine biosynthetic process"/>
    <property type="evidence" value="ECO:0007669"/>
    <property type="project" value="UniProtKB-KW"/>
</dbReference>
<accession>W4L7H2</accession>
<organism evidence="11 12">
    <name type="scientific">Entotheonella factor</name>
    <dbReference type="NCBI Taxonomy" id="1429438"/>
    <lineage>
        <taxon>Bacteria</taxon>
        <taxon>Pseudomonadati</taxon>
        <taxon>Nitrospinota/Tectimicrobiota group</taxon>
        <taxon>Candidatus Tectimicrobiota</taxon>
        <taxon>Candidatus Entotheonellia</taxon>
        <taxon>Candidatus Entotheonellales</taxon>
        <taxon>Candidatus Entotheonellaceae</taxon>
        <taxon>Candidatus Entotheonella</taxon>
    </lineage>
</organism>
<dbReference type="InterPro" id="IPR001261">
    <property type="entry name" value="ArgE/DapE_CS"/>
</dbReference>
<evidence type="ECO:0000256" key="4">
    <source>
        <dbReference type="ARBA" id="ARBA00022571"/>
    </source>
</evidence>
<dbReference type="CDD" id="cd03894">
    <property type="entry name" value="M20_ArgE"/>
    <property type="match status" value="1"/>
</dbReference>
<evidence type="ECO:0000256" key="8">
    <source>
        <dbReference type="ARBA" id="ARBA00022833"/>
    </source>
</evidence>
<dbReference type="Gene3D" id="3.30.70.360">
    <property type="match status" value="1"/>
</dbReference>
<dbReference type="HOGENOM" id="CLU_021802_2_4_7"/>
<keyword evidence="8" id="KW-0862">Zinc</keyword>
<evidence type="ECO:0000256" key="9">
    <source>
        <dbReference type="ARBA" id="ARBA00023285"/>
    </source>
</evidence>
<evidence type="ECO:0000259" key="10">
    <source>
        <dbReference type="Pfam" id="PF07687"/>
    </source>
</evidence>
<dbReference type="GO" id="GO:0046872">
    <property type="term" value="F:metal ion binding"/>
    <property type="evidence" value="ECO:0007669"/>
    <property type="project" value="UniProtKB-KW"/>
</dbReference>
<protein>
    <submittedName>
        <fullName evidence="11">Acetylornithine deacetylase</fullName>
    </submittedName>
</protein>
<keyword evidence="6" id="KW-0479">Metal-binding</keyword>
<dbReference type="SUPFAM" id="SSF55031">
    <property type="entry name" value="Bacterial exopeptidase dimerisation domain"/>
    <property type="match status" value="1"/>
</dbReference>
<dbReference type="GO" id="GO:0008777">
    <property type="term" value="F:acetylornithine deacetylase activity"/>
    <property type="evidence" value="ECO:0007669"/>
    <property type="project" value="TreeGrafter"/>
</dbReference>
<dbReference type="SUPFAM" id="SSF53187">
    <property type="entry name" value="Zn-dependent exopeptidases"/>
    <property type="match status" value="1"/>
</dbReference>
<evidence type="ECO:0000256" key="5">
    <source>
        <dbReference type="ARBA" id="ARBA00022605"/>
    </source>
</evidence>
<comment type="caution">
    <text evidence="11">The sequence shown here is derived from an EMBL/GenBank/DDBJ whole genome shotgun (WGS) entry which is preliminary data.</text>
</comment>
<dbReference type="NCBIfam" id="NF005710">
    <property type="entry name" value="PRK07522.1"/>
    <property type="match status" value="1"/>
</dbReference>
<evidence type="ECO:0000256" key="7">
    <source>
        <dbReference type="ARBA" id="ARBA00022801"/>
    </source>
</evidence>
<evidence type="ECO:0000313" key="12">
    <source>
        <dbReference type="Proteomes" id="UP000019141"/>
    </source>
</evidence>
<keyword evidence="4" id="KW-0055">Arginine biosynthesis</keyword>
<dbReference type="InterPro" id="IPR036264">
    <property type="entry name" value="Bact_exopeptidase_dim_dom"/>
</dbReference>
<keyword evidence="7" id="KW-0378">Hydrolase</keyword>
<dbReference type="AlphaFoldDB" id="W4L7H2"/>
<dbReference type="PANTHER" id="PTHR43808:SF31">
    <property type="entry name" value="N-ACETYL-L-CITRULLINE DEACETYLASE"/>
    <property type="match status" value="1"/>
</dbReference>
<evidence type="ECO:0000256" key="3">
    <source>
        <dbReference type="ARBA" id="ARBA00022490"/>
    </source>
</evidence>
<dbReference type="Pfam" id="PF01546">
    <property type="entry name" value="Peptidase_M20"/>
    <property type="match status" value="1"/>
</dbReference>
<dbReference type="InterPro" id="IPR050072">
    <property type="entry name" value="Peptidase_M20A"/>
</dbReference>
<keyword evidence="3" id="KW-0963">Cytoplasm</keyword>
<keyword evidence="12" id="KW-1185">Reference proteome</keyword>
<evidence type="ECO:0000313" key="11">
    <source>
        <dbReference type="EMBL" id="ETW93992.1"/>
    </source>
</evidence>
<dbReference type="InterPro" id="IPR002933">
    <property type="entry name" value="Peptidase_M20"/>
</dbReference>
<keyword evidence="5" id="KW-0028">Amino-acid biosynthesis</keyword>
<sequence length="382" mass="41591">MNVRELLDQLVAFPTVSRDSNLPLIHFVQDYLNQYGIASTLVSNDEGTKSNLYATIGPKVPGGVILSGHTDVVPIDGQPWSSDPFTVTEKDGLLYGRGTCDMKAFIATALALVPEMQTLQKPIHLALSYDEEVGCAGAPRMIEQLVTHIPTPSAVIVGEPTEMKVVSAHKGIVANRTTITGHEAHSSQTQSGVSAVMTAARLVTYLDDMAQTLQANTPGGNGFDPAWTTVHVGTIEGGTAINIISRHCEFVWDLRNIPQDDPQELLERFEHYCNEEMLPRMREIAPETQIETVQFARAPAFHHEPDSEAVKLVQSLTNDASFSMVPFAAEAGQFQEAGFSTVICGPGSIDQAHKPDEFISVEQLDKGEAFMRKLIRHLSADA</sequence>
<name>W4L7H2_ENTF1</name>
<comment type="similarity">
    <text evidence="2">Belongs to the peptidase M20A family. ArgE subfamily.</text>
</comment>
<evidence type="ECO:0000256" key="1">
    <source>
        <dbReference type="ARBA" id="ARBA00001947"/>
    </source>
</evidence>
<dbReference type="InterPro" id="IPR011650">
    <property type="entry name" value="Peptidase_M20_dimer"/>
</dbReference>
<dbReference type="Pfam" id="PF07687">
    <property type="entry name" value="M20_dimer"/>
    <property type="match status" value="1"/>
</dbReference>
<dbReference type="PROSITE" id="PS00759">
    <property type="entry name" value="ARGE_DAPE_CPG2_2"/>
    <property type="match status" value="1"/>
</dbReference>
<feature type="domain" description="Peptidase M20 dimerisation" evidence="10">
    <location>
        <begin position="168"/>
        <end position="278"/>
    </location>
</feature>
<dbReference type="EMBL" id="AZHW01001135">
    <property type="protein sequence ID" value="ETW93992.1"/>
    <property type="molecule type" value="Genomic_DNA"/>
</dbReference>